<dbReference type="GO" id="GO:0016757">
    <property type="term" value="F:glycosyltransferase activity"/>
    <property type="evidence" value="ECO:0007669"/>
    <property type="project" value="UniProtKB-KW"/>
</dbReference>
<dbReference type="EC" id="2.4.1.57" evidence="2"/>
<sequence length="176" mass="18716">RRSHRTGSRGSGRCRRWWTRPASTRAAVATPYADGWVSLPTRRSSSASGGWYAARGRTPWCAAGLRCSSGSPGRCCCSSATARTGGGWSGSSRPTGWRTRSSSPARSRGRRSRPTSTPGTSSRCRAATGSWDWRSRRSASSTSRPRPAGSGSSRAAREGRGRQPGQLPRTDPATTA</sequence>
<dbReference type="EMBL" id="CADCTI010000282">
    <property type="protein sequence ID" value="CAA9276232.1"/>
    <property type="molecule type" value="Genomic_DNA"/>
</dbReference>
<feature type="region of interest" description="Disordered" evidence="1">
    <location>
        <begin position="68"/>
        <end position="176"/>
    </location>
</feature>
<proteinExistence type="predicted"/>
<feature type="non-terminal residue" evidence="2">
    <location>
        <position position="176"/>
    </location>
</feature>
<keyword evidence="2" id="KW-0808">Transferase</keyword>
<evidence type="ECO:0000256" key="1">
    <source>
        <dbReference type="SAM" id="MobiDB-lite"/>
    </source>
</evidence>
<reference evidence="2" key="1">
    <citation type="submission" date="2020-02" db="EMBL/GenBank/DDBJ databases">
        <authorList>
            <person name="Meier V. D."/>
        </authorList>
    </citation>
    <scope>NUCLEOTIDE SEQUENCE</scope>
    <source>
        <strain evidence="2">AVDCRST_MAG57</strain>
    </source>
</reference>
<organism evidence="2">
    <name type="scientific">uncultured Blastococcus sp</name>
    <dbReference type="NCBI Taxonomy" id="217144"/>
    <lineage>
        <taxon>Bacteria</taxon>
        <taxon>Bacillati</taxon>
        <taxon>Actinomycetota</taxon>
        <taxon>Actinomycetes</taxon>
        <taxon>Geodermatophilales</taxon>
        <taxon>Geodermatophilaceae</taxon>
        <taxon>Blastococcus</taxon>
        <taxon>environmental samples</taxon>
    </lineage>
</organism>
<feature type="non-terminal residue" evidence="2">
    <location>
        <position position="1"/>
    </location>
</feature>
<accession>A0A6J4JC08</accession>
<protein>
    <submittedName>
        <fullName evidence="2">Phosphatidylinositol alpha-mannosyltransferase</fullName>
        <ecNumber evidence="2">2.4.1.57</ecNumber>
    </submittedName>
</protein>
<keyword evidence="2" id="KW-0328">Glycosyltransferase</keyword>
<evidence type="ECO:0000313" key="2">
    <source>
        <dbReference type="EMBL" id="CAA9276232.1"/>
    </source>
</evidence>
<gene>
    <name evidence="2" type="ORF">AVDCRST_MAG57-3447</name>
</gene>
<feature type="compositionally biased region" description="Low complexity" evidence="1">
    <location>
        <begin position="138"/>
        <end position="154"/>
    </location>
</feature>
<dbReference type="AlphaFoldDB" id="A0A6J4JC08"/>
<feature type="compositionally biased region" description="Low complexity" evidence="1">
    <location>
        <begin position="114"/>
        <end position="123"/>
    </location>
</feature>
<name>A0A6J4JC08_9ACTN</name>